<name>A0A0D1XGV9_9EURO</name>
<dbReference type="AlphaFoldDB" id="A0A0D1XGV9"/>
<evidence type="ECO:0000313" key="4">
    <source>
        <dbReference type="Proteomes" id="UP000053599"/>
    </source>
</evidence>
<proteinExistence type="predicted"/>
<keyword evidence="1" id="KW-0378">Hydrolase</keyword>
<dbReference type="Pfam" id="PF01979">
    <property type="entry name" value="Amidohydro_1"/>
    <property type="match status" value="1"/>
</dbReference>
<dbReference type="Proteomes" id="UP000053599">
    <property type="component" value="Unassembled WGS sequence"/>
</dbReference>
<dbReference type="GO" id="GO:0016810">
    <property type="term" value="F:hydrolase activity, acting on carbon-nitrogen (but not peptide) bonds"/>
    <property type="evidence" value="ECO:0007669"/>
    <property type="project" value="InterPro"/>
</dbReference>
<accession>A0A0D1XGV9</accession>
<dbReference type="EMBL" id="KN846951">
    <property type="protein sequence ID" value="KIV87426.1"/>
    <property type="molecule type" value="Genomic_DNA"/>
</dbReference>
<dbReference type="PANTHER" id="PTHR43794">
    <property type="entry name" value="AMINOHYDROLASE SSNA-RELATED"/>
    <property type="match status" value="1"/>
</dbReference>
<sequence length="477" mass="53080">MSSYLIKGGHVLLFDDQRKSSFPQLDILVEGQRISKIGSNLSNDRGRHVEVVDASGCIAMPGFIDGHRHVFQSQLRSTVGNHTLLEYCAHLLQGRMIFFDEDDIYLSQLSGLAEAIHSGVTTVMDHSHAITTAGRAQQCIKATVESGIRSIYCAAPFSMPESLNPMAMGDTAAQHATQIDIIKELAKEKPLGGPGNDGRLRLGLGFDTMYYIPEEIARDMLDFAVEHDMPLTVHDVPRYNLPALKHLRDNNLPTHKVTLSHTCDPAPEDIKFVKDKNIGIVSTPESEMAMSHGHPSGFKFLRADCRTGLGIDSPAISSGDLFTQMRLALQEYRMRQNATYHQRGKLPDMVPARTDEVLYMATLGSARAIHMEDQIGSLEVGKFADITVIRTDSPSMVASVDYSTALVTHCSAADVDSVMVNGEWVKRNGKLLKVDWNDLKGKLQMSRARLEKKWEGVDWDWSKDELKDAWYLRDVLE</sequence>
<dbReference type="InterPro" id="IPR011059">
    <property type="entry name" value="Metal-dep_hydrolase_composite"/>
</dbReference>
<dbReference type="PANTHER" id="PTHR43794:SF11">
    <property type="entry name" value="AMIDOHYDROLASE-RELATED DOMAIN-CONTAINING PROTEIN"/>
    <property type="match status" value="1"/>
</dbReference>
<reference evidence="3 4" key="1">
    <citation type="submission" date="2015-01" db="EMBL/GenBank/DDBJ databases">
        <title>The Genome Sequence of Exophiala sideris CBS121828.</title>
        <authorList>
            <consortium name="The Broad Institute Genomics Platform"/>
            <person name="Cuomo C."/>
            <person name="de Hoog S."/>
            <person name="Gorbushina A."/>
            <person name="Stielow B."/>
            <person name="Teixiera M."/>
            <person name="Abouelleil A."/>
            <person name="Chapman S.B."/>
            <person name="Priest M."/>
            <person name="Young S.K."/>
            <person name="Wortman J."/>
            <person name="Nusbaum C."/>
            <person name="Birren B."/>
        </authorList>
    </citation>
    <scope>NUCLEOTIDE SEQUENCE [LARGE SCALE GENOMIC DNA]</scope>
    <source>
        <strain evidence="3 4">CBS 121828</strain>
    </source>
</reference>
<protein>
    <recommendedName>
        <fullName evidence="2">Amidohydrolase-related domain-containing protein</fullName>
    </recommendedName>
</protein>
<dbReference type="SUPFAM" id="SSF51556">
    <property type="entry name" value="Metallo-dependent hydrolases"/>
    <property type="match status" value="1"/>
</dbReference>
<organism evidence="3 4">
    <name type="scientific">Exophiala sideris</name>
    <dbReference type="NCBI Taxonomy" id="1016849"/>
    <lineage>
        <taxon>Eukaryota</taxon>
        <taxon>Fungi</taxon>
        <taxon>Dikarya</taxon>
        <taxon>Ascomycota</taxon>
        <taxon>Pezizomycotina</taxon>
        <taxon>Eurotiomycetes</taxon>
        <taxon>Chaetothyriomycetidae</taxon>
        <taxon>Chaetothyriales</taxon>
        <taxon>Herpotrichiellaceae</taxon>
        <taxon>Exophiala</taxon>
    </lineage>
</organism>
<dbReference type="HOGENOM" id="CLU_012358_2_3_1"/>
<dbReference type="SUPFAM" id="SSF51338">
    <property type="entry name" value="Composite domain of metallo-dependent hydrolases"/>
    <property type="match status" value="1"/>
</dbReference>
<dbReference type="STRING" id="1016849.A0A0D1XGV9"/>
<dbReference type="InterPro" id="IPR006680">
    <property type="entry name" value="Amidohydro-rel"/>
</dbReference>
<evidence type="ECO:0000313" key="3">
    <source>
        <dbReference type="EMBL" id="KIV87426.1"/>
    </source>
</evidence>
<feature type="domain" description="Amidohydrolase-related" evidence="2">
    <location>
        <begin position="58"/>
        <end position="425"/>
    </location>
</feature>
<dbReference type="Gene3D" id="2.30.40.10">
    <property type="entry name" value="Urease, subunit C, domain 1"/>
    <property type="match status" value="1"/>
</dbReference>
<dbReference type="InterPro" id="IPR032466">
    <property type="entry name" value="Metal_Hydrolase"/>
</dbReference>
<evidence type="ECO:0000259" key="2">
    <source>
        <dbReference type="Pfam" id="PF01979"/>
    </source>
</evidence>
<evidence type="ECO:0000256" key="1">
    <source>
        <dbReference type="ARBA" id="ARBA00022801"/>
    </source>
</evidence>
<dbReference type="Gene3D" id="3.20.20.140">
    <property type="entry name" value="Metal-dependent hydrolases"/>
    <property type="match status" value="1"/>
</dbReference>
<dbReference type="InterPro" id="IPR050287">
    <property type="entry name" value="MTA/SAH_deaminase"/>
</dbReference>
<gene>
    <name evidence="3" type="ORF">PV11_02971</name>
</gene>
<dbReference type="OrthoDB" id="194468at2759"/>